<dbReference type="RefSeq" id="WP_349220835.1">
    <property type="nucleotide sequence ID" value="NZ_JBBMFD010000032.1"/>
</dbReference>
<accession>A0ABV1E2U9</accession>
<name>A0ABV1E2U9_9FIRM</name>
<proteinExistence type="predicted"/>
<evidence type="ECO:0000313" key="1">
    <source>
        <dbReference type="EMBL" id="MEQ2441631.1"/>
    </source>
</evidence>
<evidence type="ECO:0000313" key="2">
    <source>
        <dbReference type="Proteomes" id="UP001489509"/>
    </source>
</evidence>
<reference evidence="1 2" key="1">
    <citation type="submission" date="2024-03" db="EMBL/GenBank/DDBJ databases">
        <title>Human intestinal bacterial collection.</title>
        <authorList>
            <person name="Pauvert C."/>
            <person name="Hitch T.C.A."/>
            <person name="Clavel T."/>
        </authorList>
    </citation>
    <scope>NUCLEOTIDE SEQUENCE [LARGE SCALE GENOMIC DNA]</scope>
    <source>
        <strain evidence="1 2">CLA-JM-H44</strain>
    </source>
</reference>
<organism evidence="1 2">
    <name type="scientific">Solibaculum intestinale</name>
    <dbReference type="NCBI Taxonomy" id="3133165"/>
    <lineage>
        <taxon>Bacteria</taxon>
        <taxon>Bacillati</taxon>
        <taxon>Bacillota</taxon>
        <taxon>Clostridia</taxon>
        <taxon>Eubacteriales</taxon>
        <taxon>Oscillospiraceae</taxon>
        <taxon>Solibaculum</taxon>
    </lineage>
</organism>
<gene>
    <name evidence="1" type="ORF">WMO26_12410</name>
</gene>
<keyword evidence="2" id="KW-1185">Reference proteome</keyword>
<dbReference type="EMBL" id="JBBMFD010000032">
    <property type="protein sequence ID" value="MEQ2441631.1"/>
    <property type="molecule type" value="Genomic_DNA"/>
</dbReference>
<protein>
    <submittedName>
        <fullName evidence="1">Uncharacterized protein</fullName>
    </submittedName>
</protein>
<sequence length="50" mass="5801">MDLDRKKALSYSVTEELLYVLARNSEEYARQVLTYAVCLEHSAYTGKKNE</sequence>
<dbReference type="Proteomes" id="UP001489509">
    <property type="component" value="Unassembled WGS sequence"/>
</dbReference>
<comment type="caution">
    <text evidence="1">The sequence shown here is derived from an EMBL/GenBank/DDBJ whole genome shotgun (WGS) entry which is preliminary data.</text>
</comment>